<gene>
    <name evidence="1" type="ORF">MicloDRAFT_00037440</name>
</gene>
<dbReference type="STRING" id="864069.MicloDRAFT_00037440"/>
<keyword evidence="2" id="KW-1185">Reference proteome</keyword>
<dbReference type="RefSeq" id="WP_009763238.1">
    <property type="nucleotide sequence ID" value="NZ_CP141048.1"/>
</dbReference>
<evidence type="ECO:0000313" key="1">
    <source>
        <dbReference type="EMBL" id="EIM27188.1"/>
    </source>
</evidence>
<dbReference type="PATRIC" id="fig|864069.3.peg.4068"/>
<dbReference type="HOGENOM" id="CLU_1249731_0_0_5"/>
<evidence type="ECO:0000313" key="2">
    <source>
        <dbReference type="Proteomes" id="UP000003947"/>
    </source>
</evidence>
<protein>
    <submittedName>
        <fullName evidence="1">Uncharacterized protein</fullName>
    </submittedName>
</protein>
<dbReference type="EMBL" id="JH660645">
    <property type="protein sequence ID" value="EIM27188.1"/>
    <property type="molecule type" value="Genomic_DNA"/>
</dbReference>
<reference evidence="1 2" key="1">
    <citation type="submission" date="2012-02" db="EMBL/GenBank/DDBJ databases">
        <title>Improved High-Quality Draft sequence of Microvirga sp. WSM3557.</title>
        <authorList>
            <consortium name="US DOE Joint Genome Institute"/>
            <person name="Lucas S."/>
            <person name="Han J."/>
            <person name="Lapidus A."/>
            <person name="Cheng J.-F."/>
            <person name="Goodwin L."/>
            <person name="Pitluck S."/>
            <person name="Peters L."/>
            <person name="Zhang X."/>
            <person name="Detter J.C."/>
            <person name="Han C."/>
            <person name="Tapia R."/>
            <person name="Land M."/>
            <person name="Hauser L."/>
            <person name="Kyrpides N."/>
            <person name="Ivanova N."/>
            <person name="Pagani I."/>
            <person name="Brau L."/>
            <person name="Yates R."/>
            <person name="O'Hara G."/>
            <person name="Rui T."/>
            <person name="Howieson J."/>
            <person name="Reeve W."/>
            <person name="Woyke T."/>
        </authorList>
    </citation>
    <scope>NUCLEOTIDE SEQUENCE [LARGE SCALE GENOMIC DNA]</scope>
    <source>
        <strain evidence="1 2">WSM3557</strain>
    </source>
</reference>
<dbReference type="AlphaFoldDB" id="I4YT96"/>
<accession>I4YT96</accession>
<dbReference type="Proteomes" id="UP000003947">
    <property type="component" value="Unassembled WGS sequence"/>
</dbReference>
<organism evidence="1 2">
    <name type="scientific">Microvirga lotononidis</name>
    <dbReference type="NCBI Taxonomy" id="864069"/>
    <lineage>
        <taxon>Bacteria</taxon>
        <taxon>Pseudomonadati</taxon>
        <taxon>Pseudomonadota</taxon>
        <taxon>Alphaproteobacteria</taxon>
        <taxon>Hyphomicrobiales</taxon>
        <taxon>Methylobacteriaceae</taxon>
        <taxon>Microvirga</taxon>
    </lineage>
</organism>
<sequence>MTEYRLSTINYDLYVNSDKDGEQFRLRMNFSLAHLGAAASFSRLVGEGEQEQIEKATADYYERAFANSSACVLSSVAAVEAYANELFFDRGSTFPGYASAVLDKLWEDYERKSILPKFDYALVLRGCPTLKQDAASYKDMELLIKLRNALVHFKPEWEDEPKAHKKLSDRLIQRIKPSLLASHREMIFPGAWFSHSCTKWAVETAISFIDDFEEQAGLPSKLKSHKSLLEA</sequence>
<proteinExistence type="predicted"/>
<dbReference type="eggNOG" id="ENOG5033HX2">
    <property type="taxonomic scope" value="Bacteria"/>
</dbReference>
<name>I4YT96_9HYPH</name>
<dbReference type="OrthoDB" id="3696550at2"/>